<accession>A0A2T0T718</accession>
<dbReference type="InterPro" id="IPR036890">
    <property type="entry name" value="HATPase_C_sf"/>
</dbReference>
<name>A0A2T0T718_9PSEU</name>
<feature type="transmembrane region" description="Helical" evidence="9">
    <location>
        <begin position="111"/>
        <end position="132"/>
    </location>
</feature>
<evidence type="ECO:0000313" key="14">
    <source>
        <dbReference type="Proteomes" id="UP000239494"/>
    </source>
</evidence>
<evidence type="ECO:0000256" key="4">
    <source>
        <dbReference type="ARBA" id="ARBA00022679"/>
    </source>
</evidence>
<dbReference type="PANTHER" id="PTHR24421">
    <property type="entry name" value="NITRATE/NITRITE SENSOR PROTEIN NARX-RELATED"/>
    <property type="match status" value="1"/>
</dbReference>
<sequence>MDDDDWSSPLAKRLRRGGLIGVDCAVATTYTLVLFLAPGIGPDAGLPLWARCLLAAGIGLPGAVRRVWPLPVFVLVVTLTTVSVAMGLTNEPFLATAFAVYLVALTAPRRMWLPTLGIALCSAGLVLLEVVLGRPGWQPSAPGWFLAGFAVMGVAWTLGRTARERRASAARAADASTERAVGEERLRIARELHDIVAHSIGVIAVKAGVARVVAHRAGRHGGDADPGDQAAEEVYGALCTIETTSRSALEEMRRMLDVLRSAADAPRPPDELAPAPGPADLPELVDRVGMVGVQAHLDVRGVADLPQGVGLSVYRIVQEALTNVVKHAAPARCRVTVDGSDREVLVEVTDDGHAAGPGRSGSPGGHGLIGMRERVTLYGGDFSSGWLPGGGFRVTARLPYAPEHGPARESS</sequence>
<feature type="transmembrane region" description="Helical" evidence="9">
    <location>
        <begin position="74"/>
        <end position="104"/>
    </location>
</feature>
<evidence type="ECO:0000256" key="1">
    <source>
        <dbReference type="ARBA" id="ARBA00000085"/>
    </source>
</evidence>
<dbReference type="Gene3D" id="3.30.565.10">
    <property type="entry name" value="Histidine kinase-like ATPase, C-terminal domain"/>
    <property type="match status" value="1"/>
</dbReference>
<dbReference type="Pfam" id="PF23539">
    <property type="entry name" value="DUF7134"/>
    <property type="match status" value="1"/>
</dbReference>
<dbReference type="GO" id="GO:0016020">
    <property type="term" value="C:membrane"/>
    <property type="evidence" value="ECO:0007669"/>
    <property type="project" value="InterPro"/>
</dbReference>
<keyword evidence="9" id="KW-0812">Transmembrane</keyword>
<feature type="domain" description="Histidine kinase/HSP90-like ATPase" evidence="10">
    <location>
        <begin position="311"/>
        <end position="401"/>
    </location>
</feature>
<keyword evidence="6 13" id="KW-0418">Kinase</keyword>
<evidence type="ECO:0000256" key="5">
    <source>
        <dbReference type="ARBA" id="ARBA00022741"/>
    </source>
</evidence>
<keyword evidence="4" id="KW-0808">Transferase</keyword>
<evidence type="ECO:0000256" key="8">
    <source>
        <dbReference type="ARBA" id="ARBA00023012"/>
    </source>
</evidence>
<dbReference type="SUPFAM" id="SSF55874">
    <property type="entry name" value="ATPase domain of HSP90 chaperone/DNA topoisomerase II/histidine kinase"/>
    <property type="match status" value="1"/>
</dbReference>
<reference evidence="13 14" key="1">
    <citation type="submission" date="2018-03" db="EMBL/GenBank/DDBJ databases">
        <title>Genomic Encyclopedia of Archaeal and Bacterial Type Strains, Phase II (KMG-II): from individual species to whole genera.</title>
        <authorList>
            <person name="Goeker M."/>
        </authorList>
    </citation>
    <scope>NUCLEOTIDE SEQUENCE [LARGE SCALE GENOMIC DNA]</scope>
    <source>
        <strain evidence="13 14">DSM 44720</strain>
    </source>
</reference>
<feature type="domain" description="DUF7134" evidence="12">
    <location>
        <begin position="18"/>
        <end position="166"/>
    </location>
</feature>
<gene>
    <name evidence="13" type="ORF">CLV43_105223</name>
</gene>
<dbReference type="PANTHER" id="PTHR24421:SF10">
    <property type="entry name" value="NITRATE_NITRITE SENSOR PROTEIN NARQ"/>
    <property type="match status" value="1"/>
</dbReference>
<proteinExistence type="predicted"/>
<keyword evidence="3" id="KW-0597">Phosphoprotein</keyword>
<feature type="domain" description="Signal transduction histidine kinase subgroup 3 dimerisation and phosphoacceptor" evidence="11">
    <location>
        <begin position="184"/>
        <end position="262"/>
    </location>
</feature>
<dbReference type="Pfam" id="PF07730">
    <property type="entry name" value="HisKA_3"/>
    <property type="match status" value="1"/>
</dbReference>
<keyword evidence="9" id="KW-1133">Transmembrane helix</keyword>
<evidence type="ECO:0000256" key="3">
    <source>
        <dbReference type="ARBA" id="ARBA00022553"/>
    </source>
</evidence>
<dbReference type="InterPro" id="IPR003594">
    <property type="entry name" value="HATPase_dom"/>
</dbReference>
<dbReference type="Gene3D" id="1.20.5.1930">
    <property type="match status" value="1"/>
</dbReference>
<evidence type="ECO:0000259" key="12">
    <source>
        <dbReference type="Pfam" id="PF23539"/>
    </source>
</evidence>
<dbReference type="EMBL" id="PVTF01000005">
    <property type="protein sequence ID" value="PRY41465.1"/>
    <property type="molecule type" value="Genomic_DNA"/>
</dbReference>
<dbReference type="RefSeq" id="WP_211304409.1">
    <property type="nucleotide sequence ID" value="NZ_PVTF01000005.1"/>
</dbReference>
<evidence type="ECO:0000313" key="13">
    <source>
        <dbReference type="EMBL" id="PRY41465.1"/>
    </source>
</evidence>
<feature type="transmembrane region" description="Helical" evidence="9">
    <location>
        <begin position="144"/>
        <end position="162"/>
    </location>
</feature>
<evidence type="ECO:0000256" key="2">
    <source>
        <dbReference type="ARBA" id="ARBA00012438"/>
    </source>
</evidence>
<evidence type="ECO:0000256" key="6">
    <source>
        <dbReference type="ARBA" id="ARBA00022777"/>
    </source>
</evidence>
<dbReference type="InterPro" id="IPR011712">
    <property type="entry name" value="Sig_transdc_His_kin_sub3_dim/P"/>
</dbReference>
<keyword evidence="8" id="KW-0902">Two-component regulatory system</keyword>
<organism evidence="13 14">
    <name type="scientific">Umezawaea tangerina</name>
    <dbReference type="NCBI Taxonomy" id="84725"/>
    <lineage>
        <taxon>Bacteria</taxon>
        <taxon>Bacillati</taxon>
        <taxon>Actinomycetota</taxon>
        <taxon>Actinomycetes</taxon>
        <taxon>Pseudonocardiales</taxon>
        <taxon>Pseudonocardiaceae</taxon>
        <taxon>Umezawaea</taxon>
    </lineage>
</organism>
<comment type="catalytic activity">
    <reaction evidence="1">
        <text>ATP + protein L-histidine = ADP + protein N-phospho-L-histidine.</text>
        <dbReference type="EC" id="2.7.13.3"/>
    </reaction>
</comment>
<dbReference type="InterPro" id="IPR055558">
    <property type="entry name" value="DUF7134"/>
</dbReference>
<protein>
    <recommendedName>
        <fullName evidence="2">histidine kinase</fullName>
        <ecNumber evidence="2">2.7.13.3</ecNumber>
    </recommendedName>
</protein>
<comment type="caution">
    <text evidence="13">The sequence shown here is derived from an EMBL/GenBank/DDBJ whole genome shotgun (WGS) entry which is preliminary data.</text>
</comment>
<keyword evidence="7" id="KW-0067">ATP-binding</keyword>
<dbReference type="GO" id="GO:0046983">
    <property type="term" value="F:protein dimerization activity"/>
    <property type="evidence" value="ECO:0007669"/>
    <property type="project" value="InterPro"/>
</dbReference>
<keyword evidence="14" id="KW-1185">Reference proteome</keyword>
<keyword evidence="9" id="KW-0472">Membrane</keyword>
<dbReference type="EC" id="2.7.13.3" evidence="2"/>
<dbReference type="Proteomes" id="UP000239494">
    <property type="component" value="Unassembled WGS sequence"/>
</dbReference>
<feature type="transmembrane region" description="Helical" evidence="9">
    <location>
        <begin position="20"/>
        <end position="41"/>
    </location>
</feature>
<dbReference type="InterPro" id="IPR050482">
    <property type="entry name" value="Sensor_HK_TwoCompSys"/>
</dbReference>
<dbReference type="GO" id="GO:0005524">
    <property type="term" value="F:ATP binding"/>
    <property type="evidence" value="ECO:0007669"/>
    <property type="project" value="UniProtKB-KW"/>
</dbReference>
<evidence type="ECO:0000259" key="10">
    <source>
        <dbReference type="Pfam" id="PF02518"/>
    </source>
</evidence>
<keyword evidence="5" id="KW-0547">Nucleotide-binding</keyword>
<evidence type="ECO:0000259" key="11">
    <source>
        <dbReference type="Pfam" id="PF07730"/>
    </source>
</evidence>
<dbReference type="GO" id="GO:0000155">
    <property type="term" value="F:phosphorelay sensor kinase activity"/>
    <property type="evidence" value="ECO:0007669"/>
    <property type="project" value="InterPro"/>
</dbReference>
<dbReference type="CDD" id="cd16917">
    <property type="entry name" value="HATPase_UhpB-NarQ-NarX-like"/>
    <property type="match status" value="1"/>
</dbReference>
<evidence type="ECO:0000256" key="9">
    <source>
        <dbReference type="SAM" id="Phobius"/>
    </source>
</evidence>
<evidence type="ECO:0000256" key="7">
    <source>
        <dbReference type="ARBA" id="ARBA00022840"/>
    </source>
</evidence>
<dbReference type="Pfam" id="PF02518">
    <property type="entry name" value="HATPase_c"/>
    <property type="match status" value="1"/>
</dbReference>
<dbReference type="AlphaFoldDB" id="A0A2T0T718"/>